<name>A9B9T5_PROM4</name>
<evidence type="ECO:0000313" key="2">
    <source>
        <dbReference type="Proteomes" id="UP000000788"/>
    </source>
</evidence>
<protein>
    <submittedName>
        <fullName evidence="1">Uncharacterized protein</fullName>
    </submittedName>
</protein>
<reference evidence="1 2" key="1">
    <citation type="journal article" date="2007" name="PLoS Genet.">
        <title>Patterns and implications of gene gain and loss in the evolution of Prochlorococcus.</title>
        <authorList>
            <person name="Kettler G.C."/>
            <person name="Martiny A.C."/>
            <person name="Huang K."/>
            <person name="Zucker J."/>
            <person name="Coleman M.L."/>
            <person name="Rodrigue S."/>
            <person name="Chen F."/>
            <person name="Lapidus A."/>
            <person name="Ferriera S."/>
            <person name="Johnson J."/>
            <person name="Steglich C."/>
            <person name="Church G.M."/>
            <person name="Richardson P."/>
            <person name="Chisholm S.W."/>
        </authorList>
    </citation>
    <scope>NUCLEOTIDE SEQUENCE [LARGE SCALE GENOMIC DNA]</scope>
    <source>
        <strain evidence="2">MIT 9211</strain>
    </source>
</reference>
<gene>
    <name evidence="1" type="ordered locus">P9211_06661</name>
</gene>
<evidence type="ECO:0000313" key="1">
    <source>
        <dbReference type="EMBL" id="ABX08597.1"/>
    </source>
</evidence>
<dbReference type="HOGENOM" id="CLU_157948_0_0_3"/>
<proteinExistence type="predicted"/>
<dbReference type="AlphaFoldDB" id="A9B9T5"/>
<dbReference type="Proteomes" id="UP000000788">
    <property type="component" value="Chromosome"/>
</dbReference>
<dbReference type="EMBL" id="CP000878">
    <property type="protein sequence ID" value="ABX08597.1"/>
    <property type="molecule type" value="Genomic_DNA"/>
</dbReference>
<dbReference type="KEGG" id="pmj:P9211_06661"/>
<dbReference type="InterPro" id="IPR021291">
    <property type="entry name" value="Tsr0524-like"/>
</dbReference>
<dbReference type="STRING" id="93059.P9211_06661"/>
<accession>A9B9T5</accession>
<keyword evidence="2" id="KW-1185">Reference proteome</keyword>
<sequence>MSIDTTQIADRGTENLRRELGDNPSGTVIDYKITDGTDIGFFIRFNDNSTRWFFKNEIYSTAEGRPRLNIDSKLSKQLPIDKNYMNPEGMDKISYVMNPINFLKWFITSSKDIF</sequence>
<dbReference type="eggNOG" id="ENOG5030RK3">
    <property type="taxonomic scope" value="Bacteria"/>
</dbReference>
<dbReference type="Pfam" id="PF11061">
    <property type="entry name" value="Tsr0524-like"/>
    <property type="match status" value="1"/>
</dbReference>
<organism evidence="1 2">
    <name type="scientific">Prochlorococcus marinus (strain MIT 9211)</name>
    <dbReference type="NCBI Taxonomy" id="93059"/>
    <lineage>
        <taxon>Bacteria</taxon>
        <taxon>Bacillati</taxon>
        <taxon>Cyanobacteriota</taxon>
        <taxon>Cyanophyceae</taxon>
        <taxon>Synechococcales</taxon>
        <taxon>Prochlorococcaceae</taxon>
        <taxon>Prochlorococcus</taxon>
    </lineage>
</organism>